<protein>
    <submittedName>
        <fullName evidence="3">Uncharacterized protein</fullName>
    </submittedName>
</protein>
<proteinExistence type="predicted"/>
<feature type="region of interest" description="Disordered" evidence="2">
    <location>
        <begin position="64"/>
        <end position="92"/>
    </location>
</feature>
<evidence type="ECO:0000313" key="4">
    <source>
        <dbReference type="Proteomes" id="UP000193498"/>
    </source>
</evidence>
<keyword evidence="1" id="KW-0175">Coiled coil</keyword>
<reference evidence="3 4" key="1">
    <citation type="submission" date="2016-07" db="EMBL/GenBank/DDBJ databases">
        <title>Pervasive Adenine N6-methylation of Active Genes in Fungi.</title>
        <authorList>
            <consortium name="DOE Joint Genome Institute"/>
            <person name="Mondo S.J."/>
            <person name="Dannebaum R.O."/>
            <person name="Kuo R.C."/>
            <person name="Labutti K."/>
            <person name="Haridas S."/>
            <person name="Kuo A."/>
            <person name="Salamov A."/>
            <person name="Ahrendt S.R."/>
            <person name="Lipzen A."/>
            <person name="Sullivan W."/>
            <person name="Andreopoulos W.B."/>
            <person name="Clum A."/>
            <person name="Lindquist E."/>
            <person name="Daum C."/>
            <person name="Ramamoorthy G.K."/>
            <person name="Gryganskyi A."/>
            <person name="Culley D."/>
            <person name="Magnuson J.K."/>
            <person name="James T.Y."/>
            <person name="O'Malley M.A."/>
            <person name="Stajich J.E."/>
            <person name="Spatafora J.W."/>
            <person name="Visel A."/>
            <person name="Grigoriev I.V."/>
        </authorList>
    </citation>
    <scope>NUCLEOTIDE SEQUENCE [LARGE SCALE GENOMIC DNA]</scope>
    <source>
        <strain evidence="3 4">CBS 931.73</strain>
    </source>
</reference>
<name>A0A1Y1YPW5_9FUNG</name>
<gene>
    <name evidence="3" type="ORF">K493DRAFT_312973</name>
</gene>
<sequence length="175" mass="20078">MYTRLETQLFISDGQLEDLRKENIALVRRSKEIEKKLETETKEMERERLLTSEKLASLQTQLRRLKIRSAPPPARSETAASPSPKSPVDEHKDIFRENTILNKTVKSQDKLILELREELEKSKQATQSAVSRCQEYSLRVASQVLLHEKTMSGSFMLNPILQVIQSLPLVETSVC</sequence>
<accession>A0A1Y1YPW5</accession>
<evidence type="ECO:0000256" key="1">
    <source>
        <dbReference type="SAM" id="Coils"/>
    </source>
</evidence>
<dbReference type="Proteomes" id="UP000193498">
    <property type="component" value="Unassembled WGS sequence"/>
</dbReference>
<dbReference type="InParanoid" id="A0A1Y1YPW5"/>
<comment type="caution">
    <text evidence="3">The sequence shown here is derived from an EMBL/GenBank/DDBJ whole genome shotgun (WGS) entry which is preliminary data.</text>
</comment>
<evidence type="ECO:0000313" key="3">
    <source>
        <dbReference type="EMBL" id="ORY00068.1"/>
    </source>
</evidence>
<evidence type="ECO:0000256" key="2">
    <source>
        <dbReference type="SAM" id="MobiDB-lite"/>
    </source>
</evidence>
<dbReference type="AlphaFoldDB" id="A0A1Y1YPW5"/>
<feature type="coiled-coil region" evidence="1">
    <location>
        <begin position="16"/>
        <end position="50"/>
    </location>
</feature>
<dbReference type="STRING" id="1314790.A0A1Y1YPW5"/>
<keyword evidence="4" id="KW-1185">Reference proteome</keyword>
<dbReference type="OrthoDB" id="2121319at2759"/>
<organism evidence="3 4">
    <name type="scientific">Basidiobolus meristosporus CBS 931.73</name>
    <dbReference type="NCBI Taxonomy" id="1314790"/>
    <lineage>
        <taxon>Eukaryota</taxon>
        <taxon>Fungi</taxon>
        <taxon>Fungi incertae sedis</taxon>
        <taxon>Zoopagomycota</taxon>
        <taxon>Entomophthoromycotina</taxon>
        <taxon>Basidiobolomycetes</taxon>
        <taxon>Basidiobolales</taxon>
        <taxon>Basidiobolaceae</taxon>
        <taxon>Basidiobolus</taxon>
    </lineage>
</organism>
<dbReference type="EMBL" id="MCFE01000088">
    <property type="protein sequence ID" value="ORY00068.1"/>
    <property type="molecule type" value="Genomic_DNA"/>
</dbReference>